<accession>Q5BBB0</accession>
<reference evidence="2" key="1">
    <citation type="journal article" date="2005" name="Nature">
        <title>Sequencing of Aspergillus nidulans and comparative analysis with A. fumigatus and A. oryzae.</title>
        <authorList>
            <person name="Galagan J.E."/>
            <person name="Calvo S.E."/>
            <person name="Cuomo C."/>
            <person name="Ma L.J."/>
            <person name="Wortman J.R."/>
            <person name="Batzoglou S."/>
            <person name="Lee S.I."/>
            <person name="Basturkmen M."/>
            <person name="Spevak C.C."/>
            <person name="Clutterbuck J."/>
            <person name="Kapitonov V."/>
            <person name="Jurka J."/>
            <person name="Scazzocchio C."/>
            <person name="Farman M."/>
            <person name="Butler J."/>
            <person name="Purcell S."/>
            <person name="Harris S."/>
            <person name="Braus G.H."/>
            <person name="Draht O."/>
            <person name="Busch S."/>
            <person name="D'Enfert C."/>
            <person name="Bouchier C."/>
            <person name="Goldman G.H."/>
            <person name="Bell-Pedersen D."/>
            <person name="Griffiths-Jones S."/>
            <person name="Doonan J.H."/>
            <person name="Yu J."/>
            <person name="Vienken K."/>
            <person name="Pain A."/>
            <person name="Freitag M."/>
            <person name="Selker E.U."/>
            <person name="Archer D.B."/>
            <person name="Penalva M.A."/>
            <person name="Oakley B.R."/>
            <person name="Momany M."/>
            <person name="Tanaka T."/>
            <person name="Kumagai T."/>
            <person name="Asai K."/>
            <person name="Machida M."/>
            <person name="Nierman W.C."/>
            <person name="Denning D.W."/>
            <person name="Caddick M."/>
            <person name="Hynes M."/>
            <person name="Paoletti M."/>
            <person name="Fischer R."/>
            <person name="Miller B."/>
            <person name="Dyer P."/>
            <person name="Sachs M.S."/>
            <person name="Osmani S.A."/>
            <person name="Birren B.W."/>
        </authorList>
    </citation>
    <scope>NUCLEOTIDE SEQUENCE [LARGE SCALE GENOMIC DNA]</scope>
    <source>
        <strain evidence="2">FGSC A4 / ATCC 38163 / CBS 112.46 / NRRL 194 / M139</strain>
    </source>
</reference>
<keyword evidence="2" id="KW-1185">Reference proteome</keyword>
<name>Q5BBB0_EMENI</name>
<dbReference type="HOGENOM" id="CLU_3399382_0_0_1"/>
<dbReference type="AlphaFoldDB" id="Q5BBB0"/>
<accession>C8VMA4</accession>
<dbReference type="InParanoid" id="Q5BBB0"/>
<dbReference type="Proteomes" id="UP000000560">
    <property type="component" value="Chromosome VII"/>
</dbReference>
<proteinExistence type="predicted"/>
<dbReference type="EMBL" id="BN001307">
    <property type="protein sequence ID" value="CBF86310.1"/>
    <property type="molecule type" value="Genomic_DNA"/>
</dbReference>
<evidence type="ECO:0000313" key="2">
    <source>
        <dbReference type="Proteomes" id="UP000000560"/>
    </source>
</evidence>
<evidence type="ECO:0000313" key="1">
    <source>
        <dbReference type="EMBL" id="CBF86310.1"/>
    </source>
</evidence>
<sequence length="31" mass="3497">MRRKYVNLQLFEGLFKGVLGVKGPEDDRSGS</sequence>
<dbReference type="RefSeq" id="XP_659774.1">
    <property type="nucleotide sequence ID" value="XM_654682.1"/>
</dbReference>
<organism evidence="1 2">
    <name type="scientific">Emericella nidulans (strain FGSC A4 / ATCC 38163 / CBS 112.46 / NRRL 194 / M139)</name>
    <name type="common">Aspergillus nidulans</name>
    <dbReference type="NCBI Taxonomy" id="227321"/>
    <lineage>
        <taxon>Eukaryota</taxon>
        <taxon>Fungi</taxon>
        <taxon>Dikarya</taxon>
        <taxon>Ascomycota</taxon>
        <taxon>Pezizomycotina</taxon>
        <taxon>Eurotiomycetes</taxon>
        <taxon>Eurotiomycetidae</taxon>
        <taxon>Eurotiales</taxon>
        <taxon>Aspergillaceae</taxon>
        <taxon>Aspergillus</taxon>
        <taxon>Aspergillus subgen. Nidulantes</taxon>
    </lineage>
</organism>
<protein>
    <submittedName>
        <fullName evidence="1">Uncharacterized protein</fullName>
    </submittedName>
</protein>
<reference evidence="2" key="2">
    <citation type="journal article" date="2009" name="Fungal Genet. Biol.">
        <title>The 2008 update of the Aspergillus nidulans genome annotation: a community effort.</title>
        <authorList>
            <person name="Wortman J.R."/>
            <person name="Gilsenan J.M."/>
            <person name="Joardar V."/>
            <person name="Deegan J."/>
            <person name="Clutterbuck J."/>
            <person name="Andersen M.R."/>
            <person name="Archer D."/>
            <person name="Bencina M."/>
            <person name="Braus G."/>
            <person name="Coutinho P."/>
            <person name="von Dohren H."/>
            <person name="Doonan J."/>
            <person name="Driessen A.J."/>
            <person name="Durek P."/>
            <person name="Espeso E."/>
            <person name="Fekete E."/>
            <person name="Flipphi M."/>
            <person name="Estrada C.G."/>
            <person name="Geysens S."/>
            <person name="Goldman G."/>
            <person name="de Groot P.W."/>
            <person name="Hansen K."/>
            <person name="Harris S.D."/>
            <person name="Heinekamp T."/>
            <person name="Helmstaedt K."/>
            <person name="Henrissat B."/>
            <person name="Hofmann G."/>
            <person name="Homan T."/>
            <person name="Horio T."/>
            <person name="Horiuchi H."/>
            <person name="James S."/>
            <person name="Jones M."/>
            <person name="Karaffa L."/>
            <person name="Karanyi Z."/>
            <person name="Kato M."/>
            <person name="Keller N."/>
            <person name="Kelly D.E."/>
            <person name="Kiel J.A."/>
            <person name="Kim J.M."/>
            <person name="van der Klei I.J."/>
            <person name="Klis F.M."/>
            <person name="Kovalchuk A."/>
            <person name="Krasevec N."/>
            <person name="Kubicek C.P."/>
            <person name="Liu B."/>
            <person name="Maccabe A."/>
            <person name="Meyer V."/>
            <person name="Mirabito P."/>
            <person name="Miskei M."/>
            <person name="Mos M."/>
            <person name="Mullins J."/>
            <person name="Nelson D.R."/>
            <person name="Nielsen J."/>
            <person name="Oakley B.R."/>
            <person name="Osmani S.A."/>
            <person name="Pakula T."/>
            <person name="Paszewski A."/>
            <person name="Paulsen I."/>
            <person name="Pilsyk S."/>
            <person name="Pocsi I."/>
            <person name="Punt P.J."/>
            <person name="Ram A.F."/>
            <person name="Ren Q."/>
            <person name="Robellet X."/>
            <person name="Robson G."/>
            <person name="Seiboth B."/>
            <person name="van Solingen P."/>
            <person name="Specht T."/>
            <person name="Sun J."/>
            <person name="Taheri-Talesh N."/>
            <person name="Takeshita N."/>
            <person name="Ussery D."/>
            <person name="vanKuyk P.A."/>
            <person name="Visser H."/>
            <person name="van de Vondervoort P.J."/>
            <person name="de Vries R.P."/>
            <person name="Walton J."/>
            <person name="Xiang X."/>
            <person name="Xiong Y."/>
            <person name="Zeng A.P."/>
            <person name="Brandt B.W."/>
            <person name="Cornell M.J."/>
            <person name="van den Hondel C.A."/>
            <person name="Visser J."/>
            <person name="Oliver S.G."/>
            <person name="Turner G."/>
        </authorList>
    </citation>
    <scope>GENOME REANNOTATION</scope>
    <source>
        <strain evidence="2">FGSC A4 / ATCC 38163 / CBS 112.46 / NRRL 194 / M139</strain>
    </source>
</reference>
<gene>
    <name evidence="1" type="ORF">ANIA_02170</name>
</gene>
<dbReference type="KEGG" id="ani:ANIA_02170"/>
<dbReference type="GeneID" id="2875646"/>